<comment type="caution">
    <text evidence="1">The sequence shown here is derived from an EMBL/GenBank/DDBJ whole genome shotgun (WGS) entry which is preliminary data.</text>
</comment>
<dbReference type="EMBL" id="CAJEWE010000010">
    <property type="protein sequence ID" value="CAD2077739.1"/>
    <property type="molecule type" value="Genomic_DNA"/>
</dbReference>
<proteinExistence type="predicted"/>
<evidence type="ECO:0000313" key="1">
    <source>
        <dbReference type="EMBL" id="CAD2077739.1"/>
    </source>
</evidence>
<gene>
    <name evidence="1" type="ORF">JEOSCH030_01378</name>
</gene>
<dbReference type="Proteomes" id="UP000521032">
    <property type="component" value="Unassembled WGS sequence"/>
</dbReference>
<sequence length="336" mass="40260">MNSSFVTPMRKKNIRSHPRFIQKLQRDLKQYYYDEDYYTYIQQFKALQELDFPSSEYFEMYYESLFHTGQNEKALFFGETFFQMLDDDHEDNALHMIMIIRALKNLERYEEVENWLVAMAKNPYLGDLDPSVLEKLEMILQSDITDSSKDEHMIQPEFDGNIEKTITEGSVEARLSAVEFIFNKKVEGYVDLISRLYKNEEILMIQSLMVGYLKAMDYNDEPIELNKFGKKFKKYTSEFKTFDKEAKVVKTIEWIDDIGARKFEGNDEKIRQTLEMFMNFSILWYPYHVPFTPQKIANIFINYIRVLHNELDEKNFHGELADWVFLIQDEIERLNQ</sequence>
<reference evidence="1 2" key="1">
    <citation type="submission" date="2020-07" db="EMBL/GenBank/DDBJ databases">
        <authorList>
            <person name="Criscuolo A."/>
        </authorList>
    </citation>
    <scope>NUCLEOTIDE SEQUENCE [LARGE SCALE GENOMIC DNA]</scope>
    <source>
        <strain evidence="2">CIP 111030</strain>
    </source>
</reference>
<dbReference type="AlphaFoldDB" id="A0A6V7RJ68"/>
<evidence type="ECO:0000313" key="2">
    <source>
        <dbReference type="Proteomes" id="UP000521032"/>
    </source>
</evidence>
<organism evidence="1 2">
    <name type="scientific">Phocicoccus schoeneichii</name>
    <dbReference type="NCBI Taxonomy" id="1812261"/>
    <lineage>
        <taxon>Bacteria</taxon>
        <taxon>Bacillati</taxon>
        <taxon>Bacillota</taxon>
        <taxon>Bacilli</taxon>
        <taxon>Bacillales</taxon>
        <taxon>Salinicoccaceae</taxon>
        <taxon>Phocicoccus</taxon>
    </lineage>
</organism>
<keyword evidence="2" id="KW-1185">Reference proteome</keyword>
<accession>A0A6V7RJ68</accession>
<dbReference type="RefSeq" id="WP_186088096.1">
    <property type="nucleotide sequence ID" value="NZ_CAJEWE010000010.1"/>
</dbReference>
<protein>
    <submittedName>
        <fullName evidence="1">Uncharacterized protein</fullName>
    </submittedName>
</protein>
<name>A0A6V7RJ68_9BACL</name>